<sequence>MPWAGIGLPRWGEVVGQNLGSSKPFRIQAFGSLERRRIISAHEKRVLSQWEAPVAFEVNSMSRTALAAVIRRQPGLTPIG</sequence>
<dbReference type="Proteomes" id="UP000225740">
    <property type="component" value="Unassembled WGS sequence"/>
</dbReference>
<gene>
    <name evidence="1" type="ORF">CEE69_00430</name>
</gene>
<dbReference type="AlphaFoldDB" id="A0A2G1WCY6"/>
<accession>A0A2G1WCY6</accession>
<keyword evidence="2" id="KW-1185">Reference proteome</keyword>
<reference evidence="1 2" key="1">
    <citation type="submission" date="2017-06" db="EMBL/GenBank/DDBJ databases">
        <title>Description of Rhodopirellula bahusiensis sp. nov.</title>
        <authorList>
            <person name="Kizina J."/>
            <person name="Harder J."/>
        </authorList>
    </citation>
    <scope>NUCLEOTIDE SEQUENCE [LARGE SCALE GENOMIC DNA]</scope>
    <source>
        <strain evidence="1 2">SWK21</strain>
    </source>
</reference>
<evidence type="ECO:0000313" key="2">
    <source>
        <dbReference type="Proteomes" id="UP000225740"/>
    </source>
</evidence>
<evidence type="ECO:0000313" key="1">
    <source>
        <dbReference type="EMBL" id="PHQ36893.1"/>
    </source>
</evidence>
<protein>
    <submittedName>
        <fullName evidence="1">Uncharacterized protein</fullName>
    </submittedName>
</protein>
<proteinExistence type="predicted"/>
<name>A0A2G1WCY6_9BACT</name>
<comment type="caution">
    <text evidence="1">The sequence shown here is derived from an EMBL/GenBank/DDBJ whole genome shotgun (WGS) entry which is preliminary data.</text>
</comment>
<dbReference type="EMBL" id="NIZW01000001">
    <property type="protein sequence ID" value="PHQ36893.1"/>
    <property type="molecule type" value="Genomic_DNA"/>
</dbReference>
<organism evidence="1 2">
    <name type="scientific">Rhodopirellula bahusiensis</name>
    <dbReference type="NCBI Taxonomy" id="2014065"/>
    <lineage>
        <taxon>Bacteria</taxon>
        <taxon>Pseudomonadati</taxon>
        <taxon>Planctomycetota</taxon>
        <taxon>Planctomycetia</taxon>
        <taxon>Pirellulales</taxon>
        <taxon>Pirellulaceae</taxon>
        <taxon>Rhodopirellula</taxon>
    </lineage>
</organism>